<comment type="caution">
    <text evidence="1">The sequence shown here is derived from an EMBL/GenBank/DDBJ whole genome shotgun (WGS) entry which is preliminary data.</text>
</comment>
<evidence type="ECO:0000313" key="1">
    <source>
        <dbReference type="EMBL" id="ETZ98031.1"/>
    </source>
</evidence>
<accession>X7XSY5</accession>
<dbReference type="PATRIC" id="fig|1299326.3.peg.6513"/>
<dbReference type="EMBL" id="JAOA01000030">
    <property type="protein sequence ID" value="ETZ98031.1"/>
    <property type="molecule type" value="Genomic_DNA"/>
</dbReference>
<proteinExistence type="predicted"/>
<dbReference type="AlphaFoldDB" id="X7XSY5"/>
<reference evidence="1 2" key="1">
    <citation type="submission" date="2013-12" db="EMBL/GenBank/DDBJ databases">
        <authorList>
            <person name="Brown-Elliot B."/>
            <person name="Wallace R."/>
            <person name="Lenaerts A."/>
            <person name="Ordway D."/>
            <person name="DeGroote M.A."/>
            <person name="Parker T."/>
            <person name="Sizemore C."/>
            <person name="Tallon L.J."/>
            <person name="Sadzewicz L.K."/>
            <person name="Sengamalay N."/>
            <person name="Fraser C.M."/>
            <person name="Hine E."/>
            <person name="Shefchek K.A."/>
            <person name="Das S.P."/>
            <person name="Tettelin H."/>
        </authorList>
    </citation>
    <scope>NUCLEOTIDE SEQUENCE [LARGE SCALE GENOMIC DNA]</scope>
    <source>
        <strain evidence="1 2">662</strain>
    </source>
</reference>
<protein>
    <submittedName>
        <fullName evidence="1">DNA integrity scanning DisA domain protein</fullName>
    </submittedName>
</protein>
<name>X7XSY5_MYCKA</name>
<evidence type="ECO:0000313" key="2">
    <source>
        <dbReference type="Proteomes" id="UP000020561"/>
    </source>
</evidence>
<gene>
    <name evidence="1" type="primary">disA</name>
    <name evidence="1" type="ORF">I545_6781</name>
</gene>
<dbReference type="Proteomes" id="UP000020561">
    <property type="component" value="Unassembled WGS sequence"/>
</dbReference>
<sequence>MTRSDPARGRRRLAPGTGLRDGLERILRGRTGALIVLGYDENVEGDLRRRFLPRCPLCPPPAA</sequence>
<organism evidence="1 2">
    <name type="scientific">Mycobacterium kansasii 662</name>
    <dbReference type="NCBI Taxonomy" id="1299326"/>
    <lineage>
        <taxon>Bacteria</taxon>
        <taxon>Bacillati</taxon>
        <taxon>Actinomycetota</taxon>
        <taxon>Actinomycetes</taxon>
        <taxon>Mycobacteriales</taxon>
        <taxon>Mycobacteriaceae</taxon>
        <taxon>Mycobacterium</taxon>
    </lineage>
</organism>